<dbReference type="AlphaFoldDB" id="A0A6G5A2N1"/>
<protein>
    <submittedName>
        <fullName evidence="1">Putative lipocalin</fullName>
    </submittedName>
</protein>
<accession>A0A6G5A2N1</accession>
<proteinExistence type="predicted"/>
<dbReference type="EMBL" id="GIKN01002183">
    <property type="protein sequence ID" value="NIE44456.1"/>
    <property type="molecule type" value="Transcribed_RNA"/>
</dbReference>
<organism evidence="1">
    <name type="scientific">Rhipicephalus microplus</name>
    <name type="common">Cattle tick</name>
    <name type="synonym">Boophilus microplus</name>
    <dbReference type="NCBI Taxonomy" id="6941"/>
    <lineage>
        <taxon>Eukaryota</taxon>
        <taxon>Metazoa</taxon>
        <taxon>Ecdysozoa</taxon>
        <taxon>Arthropoda</taxon>
        <taxon>Chelicerata</taxon>
        <taxon>Arachnida</taxon>
        <taxon>Acari</taxon>
        <taxon>Parasitiformes</taxon>
        <taxon>Ixodida</taxon>
        <taxon>Ixodoidea</taxon>
        <taxon>Ixodidae</taxon>
        <taxon>Rhipicephalinae</taxon>
        <taxon>Rhipicephalus</taxon>
        <taxon>Boophilus</taxon>
    </lineage>
</organism>
<sequence>MSTILVRGEKQSEQDIVQFWNTSELIWTAVTTSSEAILCKADLKVDISENNITFYRAYVRRSWFYKREYNGTFRHFYQNLSTPYDSVRIQSRNGRNKAREVLHYQSKTTHVPWSGP</sequence>
<name>A0A6G5A2N1_RHIMP</name>
<evidence type="ECO:0000313" key="1">
    <source>
        <dbReference type="EMBL" id="NIE44456.1"/>
    </source>
</evidence>
<reference evidence="1" key="1">
    <citation type="submission" date="2020-03" db="EMBL/GenBank/DDBJ databases">
        <title>A transcriptome and proteome of the tick Rhipicephalus microplus shaped by the genetic composition of its hosts and developmental stage.</title>
        <authorList>
            <person name="Garcia G.R."/>
            <person name="Ribeiro J.M.C."/>
            <person name="Maruyama S.R."/>
            <person name="Gardinasse L.G."/>
            <person name="Nelson K."/>
            <person name="Ferreira B.R."/>
            <person name="Andrade T.G."/>
            <person name="Santos I.K.F.M."/>
        </authorList>
    </citation>
    <scope>NUCLEOTIDE SEQUENCE</scope>
    <source>
        <strain evidence="1">NSGR</strain>
        <tissue evidence="1">Salivary glands</tissue>
    </source>
</reference>
<dbReference type="VEuPathDB" id="VectorBase:LOC119167997"/>